<organism evidence="1 2">
    <name type="scientific">Streblomastix strix</name>
    <dbReference type="NCBI Taxonomy" id="222440"/>
    <lineage>
        <taxon>Eukaryota</taxon>
        <taxon>Metamonada</taxon>
        <taxon>Preaxostyla</taxon>
        <taxon>Oxymonadida</taxon>
        <taxon>Streblomastigidae</taxon>
        <taxon>Streblomastix</taxon>
    </lineage>
</organism>
<evidence type="ECO:0000313" key="1">
    <source>
        <dbReference type="EMBL" id="KAA6381678.1"/>
    </source>
</evidence>
<dbReference type="EMBL" id="SNRW01007187">
    <property type="protein sequence ID" value="KAA6381678.1"/>
    <property type="molecule type" value="Genomic_DNA"/>
</dbReference>
<sequence length="123" mass="15148">MQWFERPPPDKFGKQQLLRTEIQVWMSLFWLICNDENFMKYQYDKAKGLQVRKRNSLKNPRKVIFVLNAKKMPKKDAPDAKEFITARLNARRDIGWFINQIVFRCSWKTWKEIRNNNRHQIWF</sequence>
<proteinExistence type="predicted"/>
<protein>
    <submittedName>
        <fullName evidence="1">Uncharacterized protein</fullName>
    </submittedName>
</protein>
<dbReference type="Proteomes" id="UP000324800">
    <property type="component" value="Unassembled WGS sequence"/>
</dbReference>
<name>A0A5J4VGG0_9EUKA</name>
<comment type="caution">
    <text evidence="1">The sequence shown here is derived from an EMBL/GenBank/DDBJ whole genome shotgun (WGS) entry which is preliminary data.</text>
</comment>
<dbReference type="AlphaFoldDB" id="A0A5J4VGG0"/>
<reference evidence="1 2" key="1">
    <citation type="submission" date="2019-03" db="EMBL/GenBank/DDBJ databases">
        <title>Single cell metagenomics reveals metabolic interactions within the superorganism composed of flagellate Streblomastix strix and complex community of Bacteroidetes bacteria on its surface.</title>
        <authorList>
            <person name="Treitli S.C."/>
            <person name="Kolisko M."/>
            <person name="Husnik F."/>
            <person name="Keeling P."/>
            <person name="Hampl V."/>
        </authorList>
    </citation>
    <scope>NUCLEOTIDE SEQUENCE [LARGE SCALE GENOMIC DNA]</scope>
    <source>
        <strain evidence="1">ST1C</strain>
    </source>
</reference>
<gene>
    <name evidence="1" type="ORF">EZS28_022794</name>
</gene>
<evidence type="ECO:0000313" key="2">
    <source>
        <dbReference type="Proteomes" id="UP000324800"/>
    </source>
</evidence>
<feature type="non-terminal residue" evidence="1">
    <location>
        <position position="1"/>
    </location>
</feature>
<dbReference type="OrthoDB" id="432970at2759"/>
<accession>A0A5J4VGG0</accession>